<sequence length="373" mass="42083">MCAWVRDHVSIEDILQLTSVWSLPSLTIDGTSVVCSSAYPNVTNAKLFGGLSCGATAKSSPYFGNGAISGGSPATQMMDSPDDFQVQKMMMLGKRGILRNKNEYRSSASTQQRQSSPFLRNFADEQLTYDRAYSSANNYANIYHTQPSSSYHLSSQHRFDHHQNANRFCCLEAILRPCVAEFFSVFFCLFIYNLVDSELRDRHILFFNRILTLAAADAITVLIFYNAFQTLVNGEGSNYFCGNWVGGDWQNKSSSFSIYHNRAIVFAVDGMATLHRARINAAIRISSISYHFQYVFSLLLSTVSWNPLLPFGLAVFSILQSDYSPFLNHYVFWLGPIIGSLFGCFLFRLIFAPDEKRLMNCFGCSWKRTTGRL</sequence>
<dbReference type="InterPro" id="IPR023271">
    <property type="entry name" value="Aquaporin-like"/>
</dbReference>
<evidence type="ECO:0000313" key="7">
    <source>
        <dbReference type="Proteomes" id="UP000267096"/>
    </source>
</evidence>
<dbReference type="WBParaSite" id="ASIM_0001002301-mRNA-1">
    <property type="protein sequence ID" value="ASIM_0001002301-mRNA-1"/>
    <property type="gene ID" value="ASIM_0001002301"/>
</dbReference>
<evidence type="ECO:0000256" key="5">
    <source>
        <dbReference type="SAM" id="Phobius"/>
    </source>
</evidence>
<comment type="subcellular location">
    <subcellularLocation>
        <location evidence="1">Membrane</location>
        <topology evidence="1">Multi-pass membrane protein</topology>
    </subcellularLocation>
</comment>
<feature type="transmembrane region" description="Helical" evidence="5">
    <location>
        <begin position="294"/>
        <end position="318"/>
    </location>
</feature>
<keyword evidence="3 5" id="KW-1133">Transmembrane helix</keyword>
<keyword evidence="2 5" id="KW-0812">Transmembrane</keyword>
<reference evidence="8" key="1">
    <citation type="submission" date="2017-02" db="UniProtKB">
        <authorList>
            <consortium name="WormBaseParasite"/>
        </authorList>
    </citation>
    <scope>IDENTIFICATION</scope>
</reference>
<protein>
    <submittedName>
        <fullName evidence="8">G_PROTEIN_RECEP_F1_2 domain-containing protein</fullName>
    </submittedName>
</protein>
<keyword evidence="4 5" id="KW-0472">Membrane</keyword>
<evidence type="ECO:0000313" key="8">
    <source>
        <dbReference type="WBParaSite" id="ASIM_0001002301-mRNA-1"/>
    </source>
</evidence>
<feature type="transmembrane region" description="Helical" evidence="5">
    <location>
        <begin position="330"/>
        <end position="351"/>
    </location>
</feature>
<evidence type="ECO:0000313" key="6">
    <source>
        <dbReference type="EMBL" id="VDK41690.1"/>
    </source>
</evidence>
<evidence type="ECO:0000256" key="1">
    <source>
        <dbReference type="ARBA" id="ARBA00004141"/>
    </source>
</evidence>
<gene>
    <name evidence="6" type="ORF">ASIM_LOCUS9754</name>
</gene>
<feature type="transmembrane region" description="Helical" evidence="5">
    <location>
        <begin position="174"/>
        <end position="194"/>
    </location>
</feature>
<evidence type="ECO:0000256" key="4">
    <source>
        <dbReference type="ARBA" id="ARBA00023136"/>
    </source>
</evidence>
<accession>A0A0M3JQR8</accession>
<organism evidence="8">
    <name type="scientific">Anisakis simplex</name>
    <name type="common">Herring worm</name>
    <dbReference type="NCBI Taxonomy" id="6269"/>
    <lineage>
        <taxon>Eukaryota</taxon>
        <taxon>Metazoa</taxon>
        <taxon>Ecdysozoa</taxon>
        <taxon>Nematoda</taxon>
        <taxon>Chromadorea</taxon>
        <taxon>Rhabditida</taxon>
        <taxon>Spirurina</taxon>
        <taxon>Ascaridomorpha</taxon>
        <taxon>Ascaridoidea</taxon>
        <taxon>Anisakidae</taxon>
        <taxon>Anisakis</taxon>
        <taxon>Anisakis simplex complex</taxon>
    </lineage>
</organism>
<evidence type="ECO:0000256" key="2">
    <source>
        <dbReference type="ARBA" id="ARBA00022692"/>
    </source>
</evidence>
<dbReference type="AlphaFoldDB" id="A0A0M3JQR8"/>
<name>A0A0M3JQR8_ANISI</name>
<dbReference type="GO" id="GO:0016020">
    <property type="term" value="C:membrane"/>
    <property type="evidence" value="ECO:0007669"/>
    <property type="project" value="UniProtKB-SubCell"/>
</dbReference>
<proteinExistence type="predicted"/>
<keyword evidence="7" id="KW-1185">Reference proteome</keyword>
<dbReference type="EMBL" id="UYRR01030971">
    <property type="protein sequence ID" value="VDK41690.1"/>
    <property type="molecule type" value="Genomic_DNA"/>
</dbReference>
<dbReference type="Gene3D" id="1.20.1080.10">
    <property type="entry name" value="Glycerol uptake facilitator protein"/>
    <property type="match status" value="1"/>
</dbReference>
<dbReference type="Proteomes" id="UP000267096">
    <property type="component" value="Unassembled WGS sequence"/>
</dbReference>
<reference evidence="6 7" key="2">
    <citation type="submission" date="2018-11" db="EMBL/GenBank/DDBJ databases">
        <authorList>
            <consortium name="Pathogen Informatics"/>
        </authorList>
    </citation>
    <scope>NUCLEOTIDE SEQUENCE [LARGE SCALE GENOMIC DNA]</scope>
</reference>
<dbReference type="SUPFAM" id="SSF81338">
    <property type="entry name" value="Aquaporin-like"/>
    <property type="match status" value="1"/>
</dbReference>
<feature type="transmembrane region" description="Helical" evidence="5">
    <location>
        <begin position="206"/>
        <end position="228"/>
    </location>
</feature>
<evidence type="ECO:0000256" key="3">
    <source>
        <dbReference type="ARBA" id="ARBA00022989"/>
    </source>
</evidence>
<dbReference type="OrthoDB" id="3222at2759"/>